<evidence type="ECO:0000313" key="3">
    <source>
        <dbReference type="Proteomes" id="UP001218218"/>
    </source>
</evidence>
<reference evidence="2" key="1">
    <citation type="submission" date="2023-03" db="EMBL/GenBank/DDBJ databases">
        <title>Massive genome expansion in bonnet fungi (Mycena s.s.) driven by repeated elements and novel gene families across ecological guilds.</title>
        <authorList>
            <consortium name="Lawrence Berkeley National Laboratory"/>
            <person name="Harder C.B."/>
            <person name="Miyauchi S."/>
            <person name="Viragh M."/>
            <person name="Kuo A."/>
            <person name="Thoen E."/>
            <person name="Andreopoulos B."/>
            <person name="Lu D."/>
            <person name="Skrede I."/>
            <person name="Drula E."/>
            <person name="Henrissat B."/>
            <person name="Morin E."/>
            <person name="Kohler A."/>
            <person name="Barry K."/>
            <person name="LaButti K."/>
            <person name="Morin E."/>
            <person name="Salamov A."/>
            <person name="Lipzen A."/>
            <person name="Mereny Z."/>
            <person name="Hegedus B."/>
            <person name="Baldrian P."/>
            <person name="Stursova M."/>
            <person name="Weitz H."/>
            <person name="Taylor A."/>
            <person name="Grigoriev I.V."/>
            <person name="Nagy L.G."/>
            <person name="Martin F."/>
            <person name="Kauserud H."/>
        </authorList>
    </citation>
    <scope>NUCLEOTIDE SEQUENCE</scope>
    <source>
        <strain evidence="2">CBHHK002</strain>
    </source>
</reference>
<feature type="region of interest" description="Disordered" evidence="1">
    <location>
        <begin position="1"/>
        <end position="84"/>
    </location>
</feature>
<name>A0AAD6Z6W5_9AGAR</name>
<evidence type="ECO:0000256" key="1">
    <source>
        <dbReference type="SAM" id="MobiDB-lite"/>
    </source>
</evidence>
<feature type="compositionally biased region" description="Basic and acidic residues" evidence="1">
    <location>
        <begin position="38"/>
        <end position="81"/>
    </location>
</feature>
<protein>
    <submittedName>
        <fullName evidence="2">Uncharacterized protein</fullName>
    </submittedName>
</protein>
<dbReference type="EMBL" id="JARIHO010000079">
    <property type="protein sequence ID" value="KAJ7310141.1"/>
    <property type="molecule type" value="Genomic_DNA"/>
</dbReference>
<feature type="region of interest" description="Disordered" evidence="1">
    <location>
        <begin position="435"/>
        <end position="459"/>
    </location>
</feature>
<accession>A0AAD6Z6W5</accession>
<dbReference type="Proteomes" id="UP001218218">
    <property type="component" value="Unassembled WGS sequence"/>
</dbReference>
<feature type="region of interest" description="Disordered" evidence="1">
    <location>
        <begin position="163"/>
        <end position="200"/>
    </location>
</feature>
<gene>
    <name evidence="2" type="ORF">DFH08DRAFT_974496</name>
</gene>
<organism evidence="2 3">
    <name type="scientific">Mycena albidolilacea</name>
    <dbReference type="NCBI Taxonomy" id="1033008"/>
    <lineage>
        <taxon>Eukaryota</taxon>
        <taxon>Fungi</taxon>
        <taxon>Dikarya</taxon>
        <taxon>Basidiomycota</taxon>
        <taxon>Agaricomycotina</taxon>
        <taxon>Agaricomycetes</taxon>
        <taxon>Agaricomycetidae</taxon>
        <taxon>Agaricales</taxon>
        <taxon>Marasmiineae</taxon>
        <taxon>Mycenaceae</taxon>
        <taxon>Mycena</taxon>
    </lineage>
</organism>
<sequence length="555" mass="60307">MSSESADYSRSGGDDRSTSTEGVAMHTPAISTVHSMRTRAEGGRKDGRGKEEKEDGGGQDRIDRIESHRITDRLESKERGRGWAATSAIRRPRLGRGSAARALSFANTRLVRLGHDTLGRPTTRACDRHETRRQMAGHAYPHSISISGANSARLASHHALPIHESHAACPPTPLALRHRKKTRRKETKSKTKKRKGSTATHLKNLPLIRIVQILVLDVHDRLCVEHVGELFGEQLLALAARGGVVAAPELVAGYPGRREHAISRRALHSAEQRRGPLYSRAARTHASVPTRAFPPGITSTTGSREGSIGTASCVKGTASCSLQPLSADARPARLPPLCSSPLAHAAAHDADPASYSSPALAVSRHTAPHWARVGSLSLQVFPYRGKSASQHCRGRRDLARTSSLRPALFLPMYHHVLWTWCVFVDPCRPTHAPAPAPMTPALDSPAPRRRRPDLPSQSRVACSRFPQTLAPARSPPHARPRHARPRLACPAYLPMRNPFLARTLAPAASVSNSWVLCYHIAPRVAAYHVAVIPALSRAACMAGRRALPTTHLREA</sequence>
<evidence type="ECO:0000313" key="2">
    <source>
        <dbReference type="EMBL" id="KAJ7310141.1"/>
    </source>
</evidence>
<dbReference type="AlphaFoldDB" id="A0AAD6Z6W5"/>
<comment type="caution">
    <text evidence="2">The sequence shown here is derived from an EMBL/GenBank/DDBJ whole genome shotgun (WGS) entry which is preliminary data.</text>
</comment>
<feature type="compositionally biased region" description="Basic residues" evidence="1">
    <location>
        <begin position="176"/>
        <end position="196"/>
    </location>
</feature>
<keyword evidence="3" id="KW-1185">Reference proteome</keyword>
<feature type="region of interest" description="Disordered" evidence="1">
    <location>
        <begin position="282"/>
        <end position="308"/>
    </location>
</feature>
<proteinExistence type="predicted"/>